<dbReference type="PANTHER" id="PTHR45947">
    <property type="entry name" value="SULFOQUINOVOSYL TRANSFERASE SQD2"/>
    <property type="match status" value="1"/>
</dbReference>
<proteinExistence type="predicted"/>
<dbReference type="Proteomes" id="UP000593890">
    <property type="component" value="Chromosome"/>
</dbReference>
<dbReference type="Pfam" id="PF00534">
    <property type="entry name" value="Glycos_transf_1"/>
    <property type="match status" value="1"/>
</dbReference>
<dbReference type="RefSeq" id="WP_090264489.1">
    <property type="nucleotide sequence ID" value="NZ_AP023321.1"/>
</dbReference>
<dbReference type="Pfam" id="PF13439">
    <property type="entry name" value="Glyco_transf_4"/>
    <property type="match status" value="1"/>
</dbReference>
<accession>A0A7I8D5N1</accession>
<evidence type="ECO:0000313" key="4">
    <source>
        <dbReference type="Proteomes" id="UP000593890"/>
    </source>
</evidence>
<evidence type="ECO:0000259" key="1">
    <source>
        <dbReference type="Pfam" id="PF00534"/>
    </source>
</evidence>
<gene>
    <name evidence="3" type="ORF">C12CBH8_16910</name>
</gene>
<dbReference type="AlphaFoldDB" id="A0A7I8D5N1"/>
<dbReference type="SUPFAM" id="SSF53756">
    <property type="entry name" value="UDP-Glycosyltransferase/glycogen phosphorylase"/>
    <property type="match status" value="1"/>
</dbReference>
<dbReference type="KEGG" id="sman:C12CBH8_16910"/>
<dbReference type="PANTHER" id="PTHR45947:SF3">
    <property type="entry name" value="SULFOQUINOVOSYL TRANSFERASE SQD2"/>
    <property type="match status" value="1"/>
</dbReference>
<sequence length="394" mass="44653">MRIALFVETYLPYINGVVTHIKVLKDGLTALGHEVLIVTADPHAKHHYIEDGVLHCPAHPLKQLYGYGLAKPISRVRMRYLKQFNPDVLHMHQEFSVGFFSTMAAKKLHKPLVYTLHTMYDEYLFYVAPKPFVPAARKISHQYTRHLAKRASAVTSPSRKADEYFKECRVKKKVEVIPNSIDYEAFDPANTSPEKRQALREKMGIREGDTSLIFLGRLGKEKSVDLLLDYLAEQFPDEDRLRLVVVGDGPETDALKQQAKRLGLDHRVTFTGSVDHSEVPAYFSACDIYVSASLTEMMSISMLEGMASGLPVVLRYDPLNASQIEEGVNGYNYKTPEEMASIIRNLMNLSQEEKDAMRVRVRESVRNAGAINLAKYMLSIYSRVTGIPVEEEKK</sequence>
<dbReference type="InterPro" id="IPR050194">
    <property type="entry name" value="Glycosyltransferase_grp1"/>
</dbReference>
<organism evidence="3 4">
    <name type="scientific">Solibaculum mannosilyticum</name>
    <dbReference type="NCBI Taxonomy" id="2780922"/>
    <lineage>
        <taxon>Bacteria</taxon>
        <taxon>Bacillati</taxon>
        <taxon>Bacillota</taxon>
        <taxon>Clostridia</taxon>
        <taxon>Eubacteriales</taxon>
        <taxon>Oscillospiraceae</taxon>
        <taxon>Solibaculum</taxon>
    </lineage>
</organism>
<evidence type="ECO:0000259" key="2">
    <source>
        <dbReference type="Pfam" id="PF13439"/>
    </source>
</evidence>
<feature type="domain" description="Glycosyl transferase family 1" evidence="1">
    <location>
        <begin position="196"/>
        <end position="355"/>
    </location>
</feature>
<dbReference type="EMBL" id="AP023321">
    <property type="protein sequence ID" value="BCI61052.1"/>
    <property type="molecule type" value="Genomic_DNA"/>
</dbReference>
<dbReference type="Gene3D" id="3.40.50.2000">
    <property type="entry name" value="Glycogen Phosphorylase B"/>
    <property type="match status" value="2"/>
</dbReference>
<reference evidence="4" key="1">
    <citation type="submission" date="2020-07" db="EMBL/GenBank/DDBJ databases">
        <title>Complete genome sequencing of Clostridia bacterium strain 12CBH8.</title>
        <authorList>
            <person name="Sakamoto M."/>
            <person name="Murakami T."/>
            <person name="Mori H."/>
        </authorList>
    </citation>
    <scope>NUCLEOTIDE SEQUENCE [LARGE SCALE GENOMIC DNA]</scope>
    <source>
        <strain evidence="4">12CBH8</strain>
    </source>
</reference>
<keyword evidence="3" id="KW-0808">Transferase</keyword>
<dbReference type="InterPro" id="IPR001296">
    <property type="entry name" value="Glyco_trans_1"/>
</dbReference>
<dbReference type="InterPro" id="IPR028098">
    <property type="entry name" value="Glyco_trans_4-like_N"/>
</dbReference>
<name>A0A7I8D5N1_9FIRM</name>
<protein>
    <submittedName>
        <fullName evidence="3">Glycosyl transferase</fullName>
    </submittedName>
</protein>
<keyword evidence="4" id="KW-1185">Reference proteome</keyword>
<evidence type="ECO:0000313" key="3">
    <source>
        <dbReference type="EMBL" id="BCI61052.1"/>
    </source>
</evidence>
<dbReference type="GO" id="GO:0016757">
    <property type="term" value="F:glycosyltransferase activity"/>
    <property type="evidence" value="ECO:0007669"/>
    <property type="project" value="InterPro"/>
</dbReference>
<feature type="domain" description="Glycosyltransferase subfamily 4-like N-terminal" evidence="2">
    <location>
        <begin position="14"/>
        <end position="184"/>
    </location>
</feature>